<dbReference type="EMBL" id="JABWMH010000003">
    <property type="protein sequence ID" value="NVD28206.1"/>
    <property type="molecule type" value="Genomic_DNA"/>
</dbReference>
<gene>
    <name evidence="1" type="ORF">HUO14_09850</name>
</gene>
<evidence type="ECO:0000313" key="1">
    <source>
        <dbReference type="EMBL" id="NVD28206.1"/>
    </source>
</evidence>
<name>A0ABX2N3B0_9SPHN</name>
<proteinExistence type="predicted"/>
<comment type="caution">
    <text evidence="1">The sequence shown here is derived from an EMBL/GenBank/DDBJ whole genome shotgun (WGS) entry which is preliminary data.</text>
</comment>
<sequence>MLVRQIEALAGNRASVTLERERPWASITFSGTRHSFAIRWTDPADLAALQNLATTLPDHEFAIPGHFIADLLVTEQTETHLLVEALSIIDPVESNDR</sequence>
<keyword evidence="2" id="KW-1185">Reference proteome</keyword>
<reference evidence="1 2" key="1">
    <citation type="submission" date="2020-06" db="EMBL/GenBank/DDBJ databases">
        <authorList>
            <person name="Kim S.-J."/>
            <person name="Park S.-J."/>
        </authorList>
    </citation>
    <scope>NUCLEOTIDE SEQUENCE [LARGE SCALE GENOMIC DNA]</scope>
    <source>
        <strain evidence="1 2">SW-151</strain>
    </source>
</reference>
<protein>
    <submittedName>
        <fullName evidence="1">Uncharacterized protein</fullName>
    </submittedName>
</protein>
<organism evidence="1 2">
    <name type="scientific">Parasphingorhabdus flavimaris</name>
    <dbReference type="NCBI Taxonomy" id="266812"/>
    <lineage>
        <taxon>Bacteria</taxon>
        <taxon>Pseudomonadati</taxon>
        <taxon>Pseudomonadota</taxon>
        <taxon>Alphaproteobacteria</taxon>
        <taxon>Sphingomonadales</taxon>
        <taxon>Sphingomonadaceae</taxon>
        <taxon>Parasphingorhabdus</taxon>
    </lineage>
</organism>
<dbReference type="Proteomes" id="UP000652427">
    <property type="component" value="Unassembled WGS sequence"/>
</dbReference>
<dbReference type="RefSeq" id="WP_176279732.1">
    <property type="nucleotide sequence ID" value="NZ_JABWMH010000003.1"/>
</dbReference>
<evidence type="ECO:0000313" key="2">
    <source>
        <dbReference type="Proteomes" id="UP000652427"/>
    </source>
</evidence>
<accession>A0ABX2N3B0</accession>